<sequence>MKNLQDPLALRIASIMGVLCIALGAFGAHALKLEEPQVDWFDKASRYHMFCTGLMLYLAINRQRKVMYTNLFGCLVFSGCLYAMAMGAPKFLGAIVPIGGLAMILSWIILLISSFQDNSENQ</sequence>
<organism evidence="7 8">
    <name type="scientific">Lentisphaera araneosa HTCC2155</name>
    <dbReference type="NCBI Taxonomy" id="313628"/>
    <lineage>
        <taxon>Bacteria</taxon>
        <taxon>Pseudomonadati</taxon>
        <taxon>Lentisphaerota</taxon>
        <taxon>Lentisphaeria</taxon>
        <taxon>Lentisphaerales</taxon>
        <taxon>Lentisphaeraceae</taxon>
        <taxon>Lentisphaera</taxon>
    </lineage>
</organism>
<evidence type="ECO:0000256" key="3">
    <source>
        <dbReference type="ARBA" id="ARBA00022692"/>
    </source>
</evidence>
<evidence type="ECO:0000313" key="8">
    <source>
        <dbReference type="Proteomes" id="UP000004947"/>
    </source>
</evidence>
<keyword evidence="4 6" id="KW-1133">Transmembrane helix</keyword>
<proteinExistence type="inferred from homology"/>
<reference evidence="7 8" key="1">
    <citation type="journal article" date="2010" name="J. Bacteriol.">
        <title>Genome sequence of Lentisphaera araneosa HTCC2155T, the type species of the order Lentisphaerales in the phylum Lentisphaerae.</title>
        <authorList>
            <person name="Thrash J.C."/>
            <person name="Cho J.C."/>
            <person name="Vergin K.L."/>
            <person name="Morris R.M."/>
            <person name="Giovannoni S.J."/>
        </authorList>
    </citation>
    <scope>NUCLEOTIDE SEQUENCE [LARGE SCALE GENOMIC DNA]</scope>
    <source>
        <strain evidence="7 8">HTCC2155</strain>
    </source>
</reference>
<keyword evidence="8" id="KW-1185">Reference proteome</keyword>
<accession>A6DI63</accession>
<feature type="transmembrane region" description="Helical" evidence="6">
    <location>
        <begin position="91"/>
        <end position="112"/>
    </location>
</feature>
<dbReference type="eggNOG" id="COG2363">
    <property type="taxonomic scope" value="Bacteria"/>
</dbReference>
<feature type="transmembrane region" description="Helical" evidence="6">
    <location>
        <begin position="12"/>
        <end position="32"/>
    </location>
</feature>
<feature type="transmembrane region" description="Helical" evidence="6">
    <location>
        <begin position="44"/>
        <end position="60"/>
    </location>
</feature>
<evidence type="ECO:0000313" key="7">
    <source>
        <dbReference type="EMBL" id="EDM28717.1"/>
    </source>
</evidence>
<dbReference type="RefSeq" id="WP_007277594.1">
    <property type="nucleotide sequence ID" value="NZ_ABCK01000004.1"/>
</dbReference>
<dbReference type="Pfam" id="PF04241">
    <property type="entry name" value="DUF423"/>
    <property type="match status" value="1"/>
</dbReference>
<comment type="similarity">
    <text evidence="2">Belongs to the UPF0382 family.</text>
</comment>
<protein>
    <recommendedName>
        <fullName evidence="9">DUF423 domain-containing protein</fullName>
    </recommendedName>
</protein>
<evidence type="ECO:0008006" key="9">
    <source>
        <dbReference type="Google" id="ProtNLM"/>
    </source>
</evidence>
<comment type="caution">
    <text evidence="7">The sequence shown here is derived from an EMBL/GenBank/DDBJ whole genome shotgun (WGS) entry which is preliminary data.</text>
</comment>
<dbReference type="STRING" id="313628.LNTAR_09109"/>
<dbReference type="Proteomes" id="UP000004947">
    <property type="component" value="Unassembled WGS sequence"/>
</dbReference>
<keyword evidence="5 6" id="KW-0472">Membrane</keyword>
<dbReference type="EMBL" id="ABCK01000004">
    <property type="protein sequence ID" value="EDM28717.1"/>
    <property type="molecule type" value="Genomic_DNA"/>
</dbReference>
<feature type="transmembrane region" description="Helical" evidence="6">
    <location>
        <begin position="67"/>
        <end position="85"/>
    </location>
</feature>
<gene>
    <name evidence="7" type="ORF">LNTAR_09109</name>
</gene>
<evidence type="ECO:0000256" key="1">
    <source>
        <dbReference type="ARBA" id="ARBA00004141"/>
    </source>
</evidence>
<evidence type="ECO:0000256" key="5">
    <source>
        <dbReference type="ARBA" id="ARBA00023136"/>
    </source>
</evidence>
<evidence type="ECO:0000256" key="2">
    <source>
        <dbReference type="ARBA" id="ARBA00009694"/>
    </source>
</evidence>
<evidence type="ECO:0000256" key="6">
    <source>
        <dbReference type="SAM" id="Phobius"/>
    </source>
</evidence>
<dbReference type="PANTHER" id="PTHR43461">
    <property type="entry name" value="TRANSMEMBRANE PROTEIN 256"/>
    <property type="match status" value="1"/>
</dbReference>
<dbReference type="AlphaFoldDB" id="A6DI63"/>
<dbReference type="GO" id="GO:0016020">
    <property type="term" value="C:membrane"/>
    <property type="evidence" value="ECO:0007669"/>
    <property type="project" value="UniProtKB-SubCell"/>
</dbReference>
<evidence type="ECO:0000256" key="4">
    <source>
        <dbReference type="ARBA" id="ARBA00022989"/>
    </source>
</evidence>
<dbReference type="OrthoDB" id="9802121at2"/>
<keyword evidence="3 6" id="KW-0812">Transmembrane</keyword>
<dbReference type="PANTHER" id="PTHR43461:SF1">
    <property type="entry name" value="TRANSMEMBRANE PROTEIN 256"/>
    <property type="match status" value="1"/>
</dbReference>
<dbReference type="InterPro" id="IPR006696">
    <property type="entry name" value="DUF423"/>
</dbReference>
<name>A6DI63_9BACT</name>
<comment type="subcellular location">
    <subcellularLocation>
        <location evidence="1">Membrane</location>
        <topology evidence="1">Multi-pass membrane protein</topology>
    </subcellularLocation>
</comment>